<dbReference type="Proteomes" id="UP000193925">
    <property type="component" value="Chromosome AFERRI"/>
</dbReference>
<proteinExistence type="predicted"/>
<sequence length="146" mass="16026">MVKIAKVTIAFVVVQMLSGCALSGGRGQASSYEGIASQQDIQKISLIPPKQLSREVKHSSKIPDQQYQIANTPKNEASNLDENLSAETVRFREHIKIGDQSQCGMVVNIRESIAKVQMTDGEKWMKISGLYPANSGRACRFSVDGR</sequence>
<reference evidence="2 5" key="3">
    <citation type="submission" date="2016-07" db="EMBL/GenBank/DDBJ databases">
        <title>Draft genome of a psychrotolerant acidophile Acidithiobacillus ferrivorans strain YL15.</title>
        <authorList>
            <person name="Peng T."/>
            <person name="Ma L."/>
            <person name="Nan M."/>
            <person name="An N."/>
            <person name="Wang M."/>
            <person name="Qiu G."/>
            <person name="Zeng W."/>
        </authorList>
    </citation>
    <scope>NUCLEOTIDE SEQUENCE [LARGE SCALE GENOMIC DNA]</scope>
    <source>
        <strain evidence="2 5">YL15</strain>
    </source>
</reference>
<dbReference type="EMBL" id="LT841305">
    <property type="protein sequence ID" value="SMH64980.1"/>
    <property type="molecule type" value="Genomic_DNA"/>
</dbReference>
<reference evidence="4 6" key="4">
    <citation type="submission" date="2017-03" db="EMBL/GenBank/DDBJ databases">
        <authorList>
            <person name="Regsiter A."/>
            <person name="William W."/>
        </authorList>
    </citation>
    <scope>NUCLEOTIDE SEQUENCE [LARGE SCALE GENOMIC DNA]</scope>
    <source>
        <strain evidence="4">PRJEB5721</strain>
    </source>
</reference>
<name>A0A060UWC7_9PROT</name>
<gene>
    <name evidence="4" type="ORF">AFERRI_11014</name>
    <name evidence="1" type="ORF">AFERRI_50008</name>
    <name evidence="2" type="ORF">BBC27_00895</name>
    <name evidence="3" type="ORF">H2515_06630</name>
</gene>
<dbReference type="EMBL" id="MASQ01000106">
    <property type="protein sequence ID" value="OCB01995.1"/>
    <property type="molecule type" value="Genomic_DNA"/>
</dbReference>
<dbReference type="RefSeq" id="WP_035193912.1">
    <property type="nucleotide sequence ID" value="NZ_CCCS020000045.1"/>
</dbReference>
<evidence type="ECO:0000313" key="3">
    <source>
        <dbReference type="EMBL" id="QQD73900.1"/>
    </source>
</evidence>
<evidence type="ECO:0000313" key="6">
    <source>
        <dbReference type="Proteomes" id="UP000193925"/>
    </source>
</evidence>
<dbReference type="PROSITE" id="PS51257">
    <property type="entry name" value="PROKAR_LIPOPROTEIN"/>
    <property type="match status" value="1"/>
</dbReference>
<dbReference type="AlphaFoldDB" id="A0A060UWC7"/>
<dbReference type="Proteomes" id="UP000093129">
    <property type="component" value="Unassembled WGS sequence"/>
</dbReference>
<evidence type="ECO:0000313" key="1">
    <source>
        <dbReference type="EMBL" id="CDQ11043.1"/>
    </source>
</evidence>
<keyword evidence="4" id="KW-0449">Lipoprotein</keyword>
<reference evidence="1" key="2">
    <citation type="submission" date="2014-07" db="EMBL/GenBank/DDBJ databases">
        <title>Initial genome analysis of the psychrotolerant acidophile Acidithiobacillus ferrivorans CF27: insights into iron and sulfur oxidation pathways and into biofilm formation.</title>
        <authorList>
            <person name="Talla E."/>
            <person name="Hedrich S."/>
            <person name="Mangenot S."/>
            <person name="Ji B."/>
            <person name="Johnson D.B."/>
            <person name="Barbe V."/>
            <person name="Bonnefoy V."/>
        </authorList>
    </citation>
    <scope>NUCLEOTIDE SEQUENCE [LARGE SCALE GENOMIC DNA]</scope>
    <source>
        <strain evidence="1">CF27</strain>
    </source>
</reference>
<reference evidence="1" key="1">
    <citation type="submission" date="2014-03" db="EMBL/GenBank/DDBJ databases">
        <authorList>
            <person name="Genoscope - CEA"/>
        </authorList>
    </citation>
    <scope>NUCLEOTIDE SEQUENCE [LARGE SCALE GENOMIC DNA]</scope>
    <source>
        <strain evidence="1">CF27</strain>
    </source>
</reference>
<reference evidence="3 7" key="5">
    <citation type="submission" date="2020-07" db="EMBL/GenBank/DDBJ databases">
        <title>Complete genome sequence analysis of Acidithiobacillus ferrivorans XJFY6S-08 reveals extreme environmental adaptation to alpine acid mine drainage.</title>
        <authorList>
            <person name="Yan L."/>
            <person name="Ni Y."/>
        </authorList>
    </citation>
    <scope>NUCLEOTIDE SEQUENCE [LARGE SCALE GENOMIC DNA]</scope>
    <source>
        <strain evidence="3 7">XJFY6S-08</strain>
    </source>
</reference>
<protein>
    <submittedName>
        <fullName evidence="4">Lipoprotein</fullName>
    </submittedName>
</protein>
<keyword evidence="6" id="KW-1185">Reference proteome</keyword>
<evidence type="ECO:0000313" key="5">
    <source>
        <dbReference type="Proteomes" id="UP000093129"/>
    </source>
</evidence>
<accession>A0A060UWC7</accession>
<organism evidence="1">
    <name type="scientific">Acidithiobacillus ferrivorans</name>
    <dbReference type="NCBI Taxonomy" id="160808"/>
    <lineage>
        <taxon>Bacteria</taxon>
        <taxon>Pseudomonadati</taxon>
        <taxon>Pseudomonadota</taxon>
        <taxon>Acidithiobacillia</taxon>
        <taxon>Acidithiobacillales</taxon>
        <taxon>Acidithiobacillaceae</taxon>
        <taxon>Acidithiobacillus</taxon>
    </lineage>
</organism>
<evidence type="ECO:0000313" key="7">
    <source>
        <dbReference type="Proteomes" id="UP000595420"/>
    </source>
</evidence>
<evidence type="ECO:0000313" key="4">
    <source>
        <dbReference type="EMBL" id="SMH64980.1"/>
    </source>
</evidence>
<evidence type="ECO:0000313" key="2">
    <source>
        <dbReference type="EMBL" id="OCB01995.1"/>
    </source>
</evidence>
<dbReference type="EMBL" id="CCCS020000045">
    <property type="protein sequence ID" value="CDQ11043.1"/>
    <property type="molecule type" value="Genomic_DNA"/>
</dbReference>
<dbReference type="EMBL" id="CP059488">
    <property type="protein sequence ID" value="QQD73900.1"/>
    <property type="molecule type" value="Genomic_DNA"/>
</dbReference>
<dbReference type="Proteomes" id="UP000595420">
    <property type="component" value="Chromosome"/>
</dbReference>